<keyword evidence="7" id="KW-0479">Metal-binding</keyword>
<dbReference type="PANTHER" id="PTHR46279:SF10">
    <property type="entry name" value="RING-TYPE E3 UBIQUITIN TRANSFERASE"/>
    <property type="match status" value="1"/>
</dbReference>
<evidence type="ECO:0000256" key="14">
    <source>
        <dbReference type="ARBA" id="ARBA00024209"/>
    </source>
</evidence>
<feature type="signal peptide" evidence="17">
    <location>
        <begin position="1"/>
        <end position="21"/>
    </location>
</feature>
<keyword evidence="20" id="KW-1185">Reference proteome</keyword>
<dbReference type="EC" id="2.3.2.27" evidence="4"/>
<keyword evidence="12 16" id="KW-1133">Transmembrane helix</keyword>
<evidence type="ECO:0000256" key="13">
    <source>
        <dbReference type="ARBA" id="ARBA00023136"/>
    </source>
</evidence>
<evidence type="ECO:0000256" key="5">
    <source>
        <dbReference type="ARBA" id="ARBA00022679"/>
    </source>
</evidence>
<dbReference type="InterPro" id="IPR025287">
    <property type="entry name" value="WAK_GUB"/>
</dbReference>
<evidence type="ECO:0000256" key="17">
    <source>
        <dbReference type="SAM" id="SignalP"/>
    </source>
</evidence>
<dbReference type="InterPro" id="IPR001841">
    <property type="entry name" value="Znf_RING"/>
</dbReference>
<dbReference type="GO" id="GO:0030247">
    <property type="term" value="F:polysaccharide binding"/>
    <property type="evidence" value="ECO:0007669"/>
    <property type="project" value="InterPro"/>
</dbReference>
<dbReference type="OMA" id="DPANNIC"/>
<evidence type="ECO:0000256" key="9">
    <source>
        <dbReference type="ARBA" id="ARBA00022771"/>
    </source>
</evidence>
<proteinExistence type="inferred from homology"/>
<keyword evidence="6 16" id="KW-0812">Transmembrane</keyword>
<comment type="subcellular location">
    <subcellularLocation>
        <location evidence="2">Membrane</location>
        <topology evidence="2">Single-pass membrane protein</topology>
    </subcellularLocation>
</comment>
<dbReference type="Gene3D" id="3.30.40.10">
    <property type="entry name" value="Zinc/RING finger domain, C3HC4 (zinc finger)"/>
    <property type="match status" value="1"/>
</dbReference>
<sequence length="301" mass="33997">MRTFAITFFFFFFFGFYTATGTENCVNSTCGANRPIIRFPFRIKDRQSDRCGYPGFELTCNDQNETILELPFSGKFRVKGIEYDAQEIRINDPDTVFRGDFYTLICRVFEKGFSRNLSHSLRLTWDEPNCKDCKARGGNCRFKSNTGPETGYCVAPRRGLPRSASYAIIIGVFIPALMVIIGLGCYVYGRIKGHGGQHHPNAESSSSTIYPQTNIVMMGLDGPTIESYPKLVLGESRRLPQPNDGTCPICLSEYRPKDTLKCIPECKHFFHADCIDEWLRINATCPVCRNSPQRLSPINAP</sequence>
<feature type="chain" id="PRO_5032591108" description="RING-type E3 ubiquitin transferase" evidence="17">
    <location>
        <begin position="22"/>
        <end position="301"/>
    </location>
</feature>
<dbReference type="CDD" id="cd16461">
    <property type="entry name" value="RING-H2_EL5-like"/>
    <property type="match status" value="1"/>
</dbReference>
<evidence type="ECO:0000313" key="19">
    <source>
        <dbReference type="EMBL" id="KAF8369471.1"/>
    </source>
</evidence>
<accession>A0A834Y926</accession>
<evidence type="ECO:0000256" key="15">
    <source>
        <dbReference type="PROSITE-ProRule" id="PRU00175"/>
    </source>
</evidence>
<evidence type="ECO:0000256" key="11">
    <source>
        <dbReference type="ARBA" id="ARBA00022833"/>
    </source>
</evidence>
<evidence type="ECO:0000256" key="6">
    <source>
        <dbReference type="ARBA" id="ARBA00022692"/>
    </source>
</evidence>
<comment type="caution">
    <text evidence="19">The sequence shown here is derived from an EMBL/GenBank/DDBJ whole genome shotgun (WGS) entry which is preliminary data.</text>
</comment>
<dbReference type="Pfam" id="PF13639">
    <property type="entry name" value="zf-RING_2"/>
    <property type="match status" value="1"/>
</dbReference>
<keyword evidence="11" id="KW-0862">Zinc</keyword>
<keyword evidence="8 17" id="KW-0732">Signal</keyword>
<evidence type="ECO:0000256" key="4">
    <source>
        <dbReference type="ARBA" id="ARBA00012483"/>
    </source>
</evidence>
<feature type="transmembrane region" description="Helical" evidence="16">
    <location>
        <begin position="166"/>
        <end position="189"/>
    </location>
</feature>
<dbReference type="Proteomes" id="UP000655225">
    <property type="component" value="Unassembled WGS sequence"/>
</dbReference>
<keyword evidence="13 16" id="KW-0472">Membrane</keyword>
<feature type="domain" description="RING-type" evidence="18">
    <location>
        <begin position="247"/>
        <end position="289"/>
    </location>
</feature>
<keyword evidence="10" id="KW-0833">Ubl conjugation pathway</keyword>
<reference evidence="19 20" key="1">
    <citation type="submission" date="2020-04" db="EMBL/GenBank/DDBJ databases">
        <title>Plant Genome Project.</title>
        <authorList>
            <person name="Zhang R.-G."/>
        </authorList>
    </citation>
    <scope>NUCLEOTIDE SEQUENCE [LARGE SCALE GENOMIC DNA]</scope>
    <source>
        <strain evidence="19">YNK0</strain>
        <tissue evidence="19">Leaf</tissue>
    </source>
</reference>
<dbReference type="GO" id="GO:0061630">
    <property type="term" value="F:ubiquitin protein ligase activity"/>
    <property type="evidence" value="ECO:0007669"/>
    <property type="project" value="UniProtKB-EC"/>
</dbReference>
<dbReference type="Pfam" id="PF13947">
    <property type="entry name" value="GUB_WAK_bind"/>
    <property type="match status" value="1"/>
</dbReference>
<dbReference type="InterPro" id="IPR013083">
    <property type="entry name" value="Znf_RING/FYVE/PHD"/>
</dbReference>
<keyword evidence="5" id="KW-0808">Transferase</keyword>
<evidence type="ECO:0000256" key="12">
    <source>
        <dbReference type="ARBA" id="ARBA00022989"/>
    </source>
</evidence>
<comment type="catalytic activity">
    <reaction evidence="1">
        <text>S-ubiquitinyl-[E2 ubiquitin-conjugating enzyme]-L-cysteine + [acceptor protein]-L-lysine = [E2 ubiquitin-conjugating enzyme]-L-cysteine + N(6)-ubiquitinyl-[acceptor protein]-L-lysine.</text>
        <dbReference type="EC" id="2.3.2.27"/>
    </reaction>
</comment>
<dbReference type="SMART" id="SM00184">
    <property type="entry name" value="RING"/>
    <property type="match status" value="1"/>
</dbReference>
<keyword evidence="9 15" id="KW-0863">Zinc-finger</keyword>
<gene>
    <name evidence="19" type="ORF">HHK36_032511</name>
</gene>
<dbReference type="EMBL" id="JABCRI010000736">
    <property type="protein sequence ID" value="KAF8369471.1"/>
    <property type="molecule type" value="Genomic_DNA"/>
</dbReference>
<name>A0A834Y926_TETSI</name>
<dbReference type="SUPFAM" id="SSF57850">
    <property type="entry name" value="RING/U-box"/>
    <property type="match status" value="1"/>
</dbReference>
<evidence type="ECO:0000256" key="7">
    <source>
        <dbReference type="ARBA" id="ARBA00022723"/>
    </source>
</evidence>
<dbReference type="PANTHER" id="PTHR46279">
    <property type="entry name" value="RING/U-BOX SUPERFAMILY PROTEIN"/>
    <property type="match status" value="1"/>
</dbReference>
<evidence type="ECO:0000256" key="1">
    <source>
        <dbReference type="ARBA" id="ARBA00000900"/>
    </source>
</evidence>
<comment type="similarity">
    <text evidence="14">Belongs to the RING-type zinc finger family. ATL subfamily.</text>
</comment>
<dbReference type="AlphaFoldDB" id="A0A834Y926"/>
<protein>
    <recommendedName>
        <fullName evidence="4">RING-type E3 ubiquitin transferase</fullName>
        <ecNumber evidence="4">2.3.2.27</ecNumber>
    </recommendedName>
</protein>
<evidence type="ECO:0000256" key="2">
    <source>
        <dbReference type="ARBA" id="ARBA00004167"/>
    </source>
</evidence>
<evidence type="ECO:0000256" key="16">
    <source>
        <dbReference type="SAM" id="Phobius"/>
    </source>
</evidence>
<evidence type="ECO:0000313" key="20">
    <source>
        <dbReference type="Proteomes" id="UP000655225"/>
    </source>
</evidence>
<dbReference type="PROSITE" id="PS50089">
    <property type="entry name" value="ZF_RING_2"/>
    <property type="match status" value="1"/>
</dbReference>
<evidence type="ECO:0000259" key="18">
    <source>
        <dbReference type="PROSITE" id="PS50089"/>
    </source>
</evidence>
<evidence type="ECO:0000256" key="8">
    <source>
        <dbReference type="ARBA" id="ARBA00022729"/>
    </source>
</evidence>
<comment type="pathway">
    <text evidence="3">Protein modification; protein ubiquitination.</text>
</comment>
<organism evidence="19 20">
    <name type="scientific">Tetracentron sinense</name>
    <name type="common">Spur-leaf</name>
    <dbReference type="NCBI Taxonomy" id="13715"/>
    <lineage>
        <taxon>Eukaryota</taxon>
        <taxon>Viridiplantae</taxon>
        <taxon>Streptophyta</taxon>
        <taxon>Embryophyta</taxon>
        <taxon>Tracheophyta</taxon>
        <taxon>Spermatophyta</taxon>
        <taxon>Magnoliopsida</taxon>
        <taxon>Trochodendrales</taxon>
        <taxon>Trochodendraceae</taxon>
        <taxon>Tetracentron</taxon>
    </lineage>
</organism>
<evidence type="ECO:0000256" key="3">
    <source>
        <dbReference type="ARBA" id="ARBA00004906"/>
    </source>
</evidence>
<dbReference type="InterPro" id="IPR046948">
    <property type="entry name" value="ATL20-22-like"/>
</dbReference>
<dbReference type="OrthoDB" id="8062037at2759"/>
<evidence type="ECO:0000256" key="10">
    <source>
        <dbReference type="ARBA" id="ARBA00022786"/>
    </source>
</evidence>
<dbReference type="GO" id="GO:0008270">
    <property type="term" value="F:zinc ion binding"/>
    <property type="evidence" value="ECO:0007669"/>
    <property type="project" value="UniProtKB-KW"/>
</dbReference>
<dbReference type="GO" id="GO:0016020">
    <property type="term" value="C:membrane"/>
    <property type="evidence" value="ECO:0007669"/>
    <property type="project" value="UniProtKB-SubCell"/>
</dbReference>